<sequence>MNTKMSLKHLSNFVKRHLNSNMHSMWIAMVAVACSFLVQSEQLDYAYPLELLLKGVVNDATVVSTDH</sequence>
<evidence type="ECO:0000313" key="1">
    <source>
        <dbReference type="EMBL" id="MFD2067176.1"/>
    </source>
</evidence>
<accession>A0ABW4WYA3</accession>
<evidence type="ECO:0000313" key="2">
    <source>
        <dbReference type="Proteomes" id="UP001597369"/>
    </source>
</evidence>
<protein>
    <submittedName>
        <fullName evidence="1">Uncharacterized protein</fullName>
    </submittedName>
</protein>
<organism evidence="1 2">
    <name type="scientific">Pontibacter silvestris</name>
    <dbReference type="NCBI Taxonomy" id="2305183"/>
    <lineage>
        <taxon>Bacteria</taxon>
        <taxon>Pseudomonadati</taxon>
        <taxon>Bacteroidota</taxon>
        <taxon>Cytophagia</taxon>
        <taxon>Cytophagales</taxon>
        <taxon>Hymenobacteraceae</taxon>
        <taxon>Pontibacter</taxon>
    </lineage>
</organism>
<name>A0ABW4WYA3_9BACT</name>
<dbReference type="EMBL" id="JBHUHV010000029">
    <property type="protein sequence ID" value="MFD2067176.1"/>
    <property type="molecule type" value="Genomic_DNA"/>
</dbReference>
<reference evidence="2" key="1">
    <citation type="journal article" date="2019" name="Int. J. Syst. Evol. Microbiol.">
        <title>The Global Catalogue of Microorganisms (GCM) 10K type strain sequencing project: providing services to taxonomists for standard genome sequencing and annotation.</title>
        <authorList>
            <consortium name="The Broad Institute Genomics Platform"/>
            <consortium name="The Broad Institute Genome Sequencing Center for Infectious Disease"/>
            <person name="Wu L."/>
            <person name="Ma J."/>
        </authorList>
    </citation>
    <scope>NUCLEOTIDE SEQUENCE [LARGE SCALE GENOMIC DNA]</scope>
    <source>
        <strain evidence="2">JCM 16545</strain>
    </source>
</reference>
<dbReference type="Proteomes" id="UP001597369">
    <property type="component" value="Unassembled WGS sequence"/>
</dbReference>
<comment type="caution">
    <text evidence="1">The sequence shown here is derived from an EMBL/GenBank/DDBJ whole genome shotgun (WGS) entry which is preliminary data.</text>
</comment>
<dbReference type="PROSITE" id="PS51257">
    <property type="entry name" value="PROKAR_LIPOPROTEIN"/>
    <property type="match status" value="1"/>
</dbReference>
<keyword evidence="2" id="KW-1185">Reference proteome</keyword>
<dbReference type="RefSeq" id="WP_229961023.1">
    <property type="nucleotide sequence ID" value="NZ_JAJJWI010000009.1"/>
</dbReference>
<gene>
    <name evidence="1" type="ORF">ACFSKU_09805</name>
</gene>
<proteinExistence type="predicted"/>